<dbReference type="NCBIfam" id="TIGR01709">
    <property type="entry name" value="typeII_sec_gspL"/>
    <property type="match status" value="1"/>
</dbReference>
<evidence type="ECO:0000256" key="4">
    <source>
        <dbReference type="ARBA" id="ARBA00022475"/>
    </source>
</evidence>
<comment type="similarity">
    <text evidence="2">Belongs to the GSP L family.</text>
</comment>
<evidence type="ECO:0000313" key="12">
    <source>
        <dbReference type="EMBL" id="MBT0664036.1"/>
    </source>
</evidence>
<evidence type="ECO:0000256" key="8">
    <source>
        <dbReference type="ARBA" id="ARBA00022989"/>
    </source>
</evidence>
<keyword evidence="7" id="KW-0653">Protein transport</keyword>
<keyword evidence="4" id="KW-1003">Cell membrane</keyword>
<dbReference type="Proteomes" id="UP000811899">
    <property type="component" value="Unassembled WGS sequence"/>
</dbReference>
<keyword evidence="9 10" id="KW-0472">Membrane</keyword>
<dbReference type="InterPro" id="IPR043129">
    <property type="entry name" value="ATPase_NBD"/>
</dbReference>
<evidence type="ECO:0000256" key="5">
    <source>
        <dbReference type="ARBA" id="ARBA00022519"/>
    </source>
</evidence>
<name>A0AAW4KZF8_9BACT</name>
<dbReference type="GO" id="GO:0005886">
    <property type="term" value="C:plasma membrane"/>
    <property type="evidence" value="ECO:0007669"/>
    <property type="project" value="UniProtKB-SubCell"/>
</dbReference>
<protein>
    <recommendedName>
        <fullName evidence="11">GspL periplasmic domain-containing protein</fullName>
    </recommendedName>
</protein>
<evidence type="ECO:0000256" key="10">
    <source>
        <dbReference type="SAM" id="Phobius"/>
    </source>
</evidence>
<keyword evidence="8 10" id="KW-1133">Transmembrane helix</keyword>
<dbReference type="EMBL" id="JAHCVJ010000002">
    <property type="protein sequence ID" value="MBT0664036.1"/>
    <property type="molecule type" value="Genomic_DNA"/>
</dbReference>
<dbReference type="SUPFAM" id="SSF53067">
    <property type="entry name" value="Actin-like ATPase domain"/>
    <property type="match status" value="1"/>
</dbReference>
<evidence type="ECO:0000256" key="7">
    <source>
        <dbReference type="ARBA" id="ARBA00022927"/>
    </source>
</evidence>
<evidence type="ECO:0000256" key="2">
    <source>
        <dbReference type="ARBA" id="ARBA00005318"/>
    </source>
</evidence>
<evidence type="ECO:0000256" key="3">
    <source>
        <dbReference type="ARBA" id="ARBA00022448"/>
    </source>
</evidence>
<dbReference type="Pfam" id="PF12693">
    <property type="entry name" value="GspL_C"/>
    <property type="match status" value="1"/>
</dbReference>
<dbReference type="GO" id="GO:0015627">
    <property type="term" value="C:type II protein secretion system complex"/>
    <property type="evidence" value="ECO:0007669"/>
    <property type="project" value="InterPro"/>
</dbReference>
<evidence type="ECO:0000256" key="1">
    <source>
        <dbReference type="ARBA" id="ARBA00004533"/>
    </source>
</evidence>
<keyword evidence="5" id="KW-0997">Cell inner membrane</keyword>
<dbReference type="Gene3D" id="3.30.420.380">
    <property type="match status" value="1"/>
</dbReference>
<feature type="domain" description="GspL periplasmic" evidence="11">
    <location>
        <begin position="271"/>
        <end position="362"/>
    </location>
</feature>
<accession>A0AAW4KZF8</accession>
<dbReference type="InterPro" id="IPR007812">
    <property type="entry name" value="T2SS_protein-GspL"/>
</dbReference>
<sequence>MTYLIIQFTGRDAVIARFSLRRKTFTFLQGVRRPVPESGVYRELLSGFDQPEPGEKVIVAIPPALVHARQLSLPVTDRRTLREILPMELGGEMAVPAEEMTFDGLPLATGSLLAVWSRKSSIGPFIEELAAAGVEPEIVTCSMLHWNYLLPQDADTPSVVTDGNALMIGTVAGPLQVRALPASQDDRELSRTVSAFEIANNSAVPGIFRIGDETGRTDQLPLTAEHLDAFGGDVMAARDMAGAYAVASACAAGTIVNFRSGSLAYTAGQEKNLRRLRLTAILAASLVLLLFAEVGLRYFLVRRDLASLDASITTSYREIFPSRKKSPDAVGEVRSEIRRLSGSGGSQRVLPALKKLAELKGDEVSGFYETEIEGVNLRLKGDAKSVNDFKSRAAKALATAEISEIKSKSDGTVSFVFRGAMKEGN</sequence>
<dbReference type="GO" id="GO:0015628">
    <property type="term" value="P:protein secretion by the type II secretion system"/>
    <property type="evidence" value="ECO:0007669"/>
    <property type="project" value="InterPro"/>
</dbReference>
<evidence type="ECO:0000259" key="11">
    <source>
        <dbReference type="Pfam" id="PF12693"/>
    </source>
</evidence>
<gene>
    <name evidence="12" type="ORF">KI809_06945</name>
</gene>
<evidence type="ECO:0000256" key="9">
    <source>
        <dbReference type="ARBA" id="ARBA00023136"/>
    </source>
</evidence>
<reference evidence="12 13" key="1">
    <citation type="submission" date="2021-05" db="EMBL/GenBank/DDBJ databases">
        <title>The draft genome of Geobacter pelophilus DSM 12255.</title>
        <authorList>
            <person name="Xu Z."/>
            <person name="Masuda Y."/>
            <person name="Itoh H."/>
            <person name="Senoo K."/>
        </authorList>
    </citation>
    <scope>NUCLEOTIDE SEQUENCE [LARGE SCALE GENOMIC DNA]</scope>
    <source>
        <strain evidence="12 13">DSM 12255</strain>
    </source>
</reference>
<dbReference type="InterPro" id="IPR025691">
    <property type="entry name" value="GspL_pp_dom"/>
</dbReference>
<dbReference type="AlphaFoldDB" id="A0AAW4KZF8"/>
<dbReference type="RefSeq" id="WP_214170805.1">
    <property type="nucleotide sequence ID" value="NZ_JAHCVJ010000002.1"/>
</dbReference>
<dbReference type="GO" id="GO:0009276">
    <property type="term" value="C:Gram-negative-bacterium-type cell wall"/>
    <property type="evidence" value="ECO:0007669"/>
    <property type="project" value="InterPro"/>
</dbReference>
<keyword evidence="6 10" id="KW-0812">Transmembrane</keyword>
<proteinExistence type="inferred from homology"/>
<keyword evidence="13" id="KW-1185">Reference proteome</keyword>
<evidence type="ECO:0000313" key="13">
    <source>
        <dbReference type="Proteomes" id="UP000811899"/>
    </source>
</evidence>
<keyword evidence="3" id="KW-0813">Transport</keyword>
<evidence type="ECO:0000256" key="6">
    <source>
        <dbReference type="ARBA" id="ARBA00022692"/>
    </source>
</evidence>
<comment type="caution">
    <text evidence="12">The sequence shown here is derived from an EMBL/GenBank/DDBJ whole genome shotgun (WGS) entry which is preliminary data.</text>
</comment>
<feature type="transmembrane region" description="Helical" evidence="10">
    <location>
        <begin position="278"/>
        <end position="300"/>
    </location>
</feature>
<comment type="subcellular location">
    <subcellularLocation>
        <location evidence="1">Cell inner membrane</location>
    </subcellularLocation>
</comment>
<organism evidence="12 13">
    <name type="scientific">Geoanaerobacter pelophilus</name>
    <dbReference type="NCBI Taxonomy" id="60036"/>
    <lineage>
        <taxon>Bacteria</taxon>
        <taxon>Pseudomonadati</taxon>
        <taxon>Thermodesulfobacteriota</taxon>
        <taxon>Desulfuromonadia</taxon>
        <taxon>Geobacterales</taxon>
        <taxon>Geobacteraceae</taxon>
        <taxon>Geoanaerobacter</taxon>
    </lineage>
</organism>